<dbReference type="InterPro" id="IPR002885">
    <property type="entry name" value="PPR_rpt"/>
</dbReference>
<dbReference type="InterPro" id="IPR011990">
    <property type="entry name" value="TPR-like_helical_dom_sf"/>
</dbReference>
<dbReference type="Pfam" id="PF13041">
    <property type="entry name" value="PPR_2"/>
    <property type="match status" value="1"/>
</dbReference>
<comment type="similarity">
    <text evidence="1">Belongs to the PPR family. P subfamily.</text>
</comment>
<dbReference type="PANTHER" id="PTHR47933:SF11">
    <property type="entry name" value="PENTATRICOPEPTIDE REPEAT-CONTAINING PROTEIN 2"/>
    <property type="match status" value="1"/>
</dbReference>
<feature type="repeat" description="PPR" evidence="3">
    <location>
        <begin position="211"/>
        <end position="245"/>
    </location>
</feature>
<dbReference type="EMBL" id="JBAMMX010000006">
    <property type="protein sequence ID" value="KAK6938768.1"/>
    <property type="molecule type" value="Genomic_DNA"/>
</dbReference>
<dbReference type="Pfam" id="PF01535">
    <property type="entry name" value="PPR"/>
    <property type="match status" value="1"/>
</dbReference>
<evidence type="ECO:0000313" key="4">
    <source>
        <dbReference type="EMBL" id="KAK6938768.1"/>
    </source>
</evidence>
<evidence type="ECO:0000256" key="1">
    <source>
        <dbReference type="ARBA" id="ARBA00007626"/>
    </source>
</evidence>
<dbReference type="AlphaFoldDB" id="A0AAN8VPG8"/>
<gene>
    <name evidence="4" type="ORF">RJ641_032276</name>
</gene>
<name>A0AAN8VPG8_9MAGN</name>
<dbReference type="NCBIfam" id="TIGR00756">
    <property type="entry name" value="PPR"/>
    <property type="match status" value="4"/>
</dbReference>
<evidence type="ECO:0000313" key="5">
    <source>
        <dbReference type="Proteomes" id="UP001370490"/>
    </source>
</evidence>
<feature type="repeat" description="PPR" evidence="3">
    <location>
        <begin position="246"/>
        <end position="280"/>
    </location>
</feature>
<comment type="caution">
    <text evidence="4">The sequence shown here is derived from an EMBL/GenBank/DDBJ whole genome shotgun (WGS) entry which is preliminary data.</text>
</comment>
<evidence type="ECO:0000256" key="3">
    <source>
        <dbReference type="PROSITE-ProRule" id="PRU00708"/>
    </source>
</evidence>
<feature type="repeat" description="PPR" evidence="3">
    <location>
        <begin position="176"/>
        <end position="210"/>
    </location>
</feature>
<feature type="repeat" description="PPR" evidence="3">
    <location>
        <begin position="310"/>
        <end position="333"/>
    </location>
</feature>
<feature type="repeat" description="PPR" evidence="3">
    <location>
        <begin position="141"/>
        <end position="175"/>
    </location>
</feature>
<dbReference type="InterPro" id="IPR051240">
    <property type="entry name" value="Mito_RNA-Proc/Resp"/>
</dbReference>
<dbReference type="Proteomes" id="UP001370490">
    <property type="component" value="Unassembled WGS sequence"/>
</dbReference>
<keyword evidence="5" id="KW-1185">Reference proteome</keyword>
<organism evidence="4 5">
    <name type="scientific">Dillenia turbinata</name>
    <dbReference type="NCBI Taxonomy" id="194707"/>
    <lineage>
        <taxon>Eukaryota</taxon>
        <taxon>Viridiplantae</taxon>
        <taxon>Streptophyta</taxon>
        <taxon>Embryophyta</taxon>
        <taxon>Tracheophyta</taxon>
        <taxon>Spermatophyta</taxon>
        <taxon>Magnoliopsida</taxon>
        <taxon>eudicotyledons</taxon>
        <taxon>Gunneridae</taxon>
        <taxon>Pentapetalae</taxon>
        <taxon>Dilleniales</taxon>
        <taxon>Dilleniaceae</taxon>
        <taxon>Dillenia</taxon>
    </lineage>
</organism>
<protein>
    <submittedName>
        <fullName evidence="4">Pentatricopeptide repeat</fullName>
    </submittedName>
</protein>
<evidence type="ECO:0000256" key="2">
    <source>
        <dbReference type="ARBA" id="ARBA00022737"/>
    </source>
</evidence>
<sequence>MLRYTSSIYKPRCFKIQSIHSSRVSSMEATRRVQTPRIRNYSSYFSSLNFQRFDAIPKLSFDFSDQILDGVLNNLKLNPTASLGFFKLALKQQKFRPDFKGRMFDEVRLCLNQLVDSSKGKCDVSVVYNQLVRVYKEFSFSPTVFNMILKIYAEKNLTKSALHVFNNMGKCGCKPSLRSCNSLLSSLVRNGEIYVVFQVYDQICKIGIVPDVFTCTVLVNAYSKDGKMEEAKKFIKEMENVGVEPNVVTFHSLINGYVSVGDVEAAERVLQLMSERGIARNVVSYTLLTKGYRKQLKMSEAEREPSLVVDEYAYGVLLDGYCEIGKMEDAIRI</sequence>
<dbReference type="PANTHER" id="PTHR47933">
    <property type="entry name" value="PENTATRICOPEPTIDE REPEAT-CONTAINING PROTEIN 1, MITOCHONDRIAL"/>
    <property type="match status" value="1"/>
</dbReference>
<reference evidence="4 5" key="1">
    <citation type="submission" date="2023-12" db="EMBL/GenBank/DDBJ databases">
        <title>A high-quality genome assembly for Dillenia turbinata (Dilleniales).</title>
        <authorList>
            <person name="Chanderbali A."/>
        </authorList>
    </citation>
    <scope>NUCLEOTIDE SEQUENCE [LARGE SCALE GENOMIC DNA]</scope>
    <source>
        <strain evidence="4">LSX21</strain>
        <tissue evidence="4">Leaf</tissue>
    </source>
</reference>
<dbReference type="Pfam" id="PF13812">
    <property type="entry name" value="PPR_3"/>
    <property type="match status" value="1"/>
</dbReference>
<dbReference type="Gene3D" id="1.25.40.10">
    <property type="entry name" value="Tetratricopeptide repeat domain"/>
    <property type="match status" value="2"/>
</dbReference>
<dbReference type="GO" id="GO:0003729">
    <property type="term" value="F:mRNA binding"/>
    <property type="evidence" value="ECO:0007669"/>
    <property type="project" value="TreeGrafter"/>
</dbReference>
<proteinExistence type="inferred from homology"/>
<keyword evidence="2" id="KW-0677">Repeat</keyword>
<dbReference type="PROSITE" id="PS51375">
    <property type="entry name" value="PPR"/>
    <property type="match status" value="5"/>
</dbReference>
<accession>A0AAN8VPG8</accession>